<feature type="compositionally biased region" description="Low complexity" evidence="6">
    <location>
        <begin position="519"/>
        <end position="552"/>
    </location>
</feature>
<dbReference type="CDD" id="cd06225">
    <property type="entry name" value="HAMP"/>
    <property type="match status" value="1"/>
</dbReference>
<dbReference type="PROSITE" id="PS50111">
    <property type="entry name" value="CHEMOTAXIS_TRANSDUC_2"/>
    <property type="match status" value="1"/>
</dbReference>
<evidence type="ECO:0000313" key="10">
    <source>
        <dbReference type="EMBL" id="MYN10055.1"/>
    </source>
</evidence>
<dbReference type="GO" id="GO:0004888">
    <property type="term" value="F:transmembrane signaling receptor activity"/>
    <property type="evidence" value="ECO:0007669"/>
    <property type="project" value="InterPro"/>
</dbReference>
<feature type="domain" description="HAMP" evidence="9">
    <location>
        <begin position="212"/>
        <end position="264"/>
    </location>
</feature>
<comment type="subcellular location">
    <subcellularLocation>
        <location evidence="1">Membrane</location>
    </subcellularLocation>
</comment>
<dbReference type="EMBL" id="WWCU01000031">
    <property type="protein sequence ID" value="MYN10055.1"/>
    <property type="molecule type" value="Genomic_DNA"/>
</dbReference>
<feature type="region of interest" description="Disordered" evidence="6">
    <location>
        <begin position="519"/>
        <end position="566"/>
    </location>
</feature>
<evidence type="ECO:0000256" key="4">
    <source>
        <dbReference type="PROSITE-ProRule" id="PRU00284"/>
    </source>
</evidence>
<feature type="domain" description="Methyl-accepting transducer" evidence="8">
    <location>
        <begin position="269"/>
        <end position="498"/>
    </location>
</feature>
<dbReference type="InterPro" id="IPR047347">
    <property type="entry name" value="YvaQ-like_sensor"/>
</dbReference>
<dbReference type="InterPro" id="IPR024478">
    <property type="entry name" value="HlyB_4HB_MCP"/>
</dbReference>
<feature type="transmembrane region" description="Helical" evidence="7">
    <location>
        <begin position="191"/>
        <end position="210"/>
    </location>
</feature>
<dbReference type="InterPro" id="IPR004090">
    <property type="entry name" value="Chemotax_Me-accpt_rcpt"/>
</dbReference>
<dbReference type="CDD" id="cd11386">
    <property type="entry name" value="MCP_signal"/>
    <property type="match status" value="1"/>
</dbReference>
<comment type="similarity">
    <text evidence="3">Belongs to the methyl-accepting chemotaxis (MCP) protein family.</text>
</comment>
<dbReference type="Gene3D" id="1.10.287.950">
    <property type="entry name" value="Methyl-accepting chemotaxis protein"/>
    <property type="match status" value="1"/>
</dbReference>
<dbReference type="SMART" id="SM00304">
    <property type="entry name" value="HAMP"/>
    <property type="match status" value="1"/>
</dbReference>
<feature type="transmembrane region" description="Helical" evidence="7">
    <location>
        <begin position="12"/>
        <end position="31"/>
    </location>
</feature>
<keyword evidence="4" id="KW-0807">Transducer</keyword>
<sequence length="566" mass="58661">MLLSNMKIGARLGVGFAIVLALLTAMLVLGLSSLSRIGSRTNDIVHDKNVKMAAANTMVDNVRNISLALTTMIVVPGTPEMNAELEKIAEARKKYGAAKETMLKLLADDKEKQLMAAVDDALKAGAAKNNELVKLRKEGEIQDATAFLIKETGPSLNAVLKALDAFVAYEAKLAADASTDVEQVYASSKTLMLVLGIAAIVIGAGVAWFITGSITGPLNKAVDVAETVASGDLSSHIESGGGDETGRLLNALKAMNDSLLNVVSQVRTGTDAISTASSEIAAGNLDLSSRTEQQASSLEETASSMEELTSTVKQNADNARQANTLAKSASEVAVKGGDIVAQVVDTMGTINDSSRKIVDIIAVIDGIAFQTNILALNAAVEAARAGEQGRGFAVVASEVRNLAQRSAAAAKEIKELINASVANVDTGSRLVNDAGSTMGDIVNSIQRVTDIMGEITSASQEQTLGIEQINAAISQMDEVTQQNAALVEQAAAASQSMQEQAGNLATVVGFFKTGTHTAAAAPAPRRSAPAPAKAAAQARAVAVRAPAKPAQRLAPGKPAESDWEEF</sequence>
<dbReference type="RefSeq" id="WP_161074351.1">
    <property type="nucleotide sequence ID" value="NZ_WWCU01000031.1"/>
</dbReference>
<dbReference type="Proteomes" id="UP000450676">
    <property type="component" value="Unassembled WGS sequence"/>
</dbReference>
<evidence type="ECO:0000256" key="7">
    <source>
        <dbReference type="SAM" id="Phobius"/>
    </source>
</evidence>
<feature type="coiled-coil region" evidence="5">
    <location>
        <begin position="469"/>
        <end position="496"/>
    </location>
</feature>
<dbReference type="InterPro" id="IPR051310">
    <property type="entry name" value="MCP_chemotaxis"/>
</dbReference>
<keyword evidence="2" id="KW-0488">Methylation</keyword>
<dbReference type="SMART" id="SM00283">
    <property type="entry name" value="MA"/>
    <property type="match status" value="1"/>
</dbReference>
<gene>
    <name evidence="10" type="ORF">GTP77_22295</name>
</gene>
<protein>
    <submittedName>
        <fullName evidence="10">HAMP domain-containing protein</fullName>
    </submittedName>
</protein>
<evidence type="ECO:0000256" key="3">
    <source>
        <dbReference type="ARBA" id="ARBA00029447"/>
    </source>
</evidence>
<reference evidence="10 11" key="1">
    <citation type="submission" date="2019-12" db="EMBL/GenBank/DDBJ databases">
        <title>Novel species isolated from a subtropical stream in China.</title>
        <authorList>
            <person name="Lu H."/>
        </authorList>
    </citation>
    <scope>NUCLEOTIDE SEQUENCE [LARGE SCALE GENOMIC DNA]</scope>
    <source>
        <strain evidence="10 11">FT127W</strain>
    </source>
</reference>
<dbReference type="Pfam" id="PF12729">
    <property type="entry name" value="4HB_MCP_1"/>
    <property type="match status" value="1"/>
</dbReference>
<keyword evidence="7" id="KW-0472">Membrane</keyword>
<dbReference type="Gene3D" id="6.10.340.10">
    <property type="match status" value="1"/>
</dbReference>
<comment type="caution">
    <text evidence="10">The sequence shown here is derived from an EMBL/GenBank/DDBJ whole genome shotgun (WGS) entry which is preliminary data.</text>
</comment>
<keyword evidence="7" id="KW-0812">Transmembrane</keyword>
<dbReference type="Pfam" id="PF00672">
    <property type="entry name" value="HAMP"/>
    <property type="match status" value="1"/>
</dbReference>
<dbReference type="FunFam" id="1.10.287.950:FF:000001">
    <property type="entry name" value="Methyl-accepting chemotaxis sensory transducer"/>
    <property type="match status" value="1"/>
</dbReference>
<dbReference type="PANTHER" id="PTHR43531">
    <property type="entry name" value="PROTEIN ICFG"/>
    <property type="match status" value="1"/>
</dbReference>
<evidence type="ECO:0000313" key="11">
    <source>
        <dbReference type="Proteomes" id="UP000450676"/>
    </source>
</evidence>
<dbReference type="Pfam" id="PF00015">
    <property type="entry name" value="MCPsignal"/>
    <property type="match status" value="1"/>
</dbReference>
<keyword evidence="7" id="KW-1133">Transmembrane helix</keyword>
<dbReference type="InterPro" id="IPR003660">
    <property type="entry name" value="HAMP_dom"/>
</dbReference>
<accession>A0A7X4HH57</accession>
<dbReference type="PROSITE" id="PS50885">
    <property type="entry name" value="HAMP"/>
    <property type="match status" value="1"/>
</dbReference>
<organism evidence="10 11">
    <name type="scientific">Pseudoduganella aquatica</name>
    <dbReference type="NCBI Taxonomy" id="2660641"/>
    <lineage>
        <taxon>Bacteria</taxon>
        <taxon>Pseudomonadati</taxon>
        <taxon>Pseudomonadota</taxon>
        <taxon>Betaproteobacteria</taxon>
        <taxon>Burkholderiales</taxon>
        <taxon>Oxalobacteraceae</taxon>
        <taxon>Telluria group</taxon>
        <taxon>Pseudoduganella</taxon>
    </lineage>
</organism>
<dbReference type="PRINTS" id="PR00260">
    <property type="entry name" value="CHEMTRNSDUCR"/>
</dbReference>
<dbReference type="CDD" id="cd19411">
    <property type="entry name" value="MCP2201-like_sensor"/>
    <property type="match status" value="1"/>
</dbReference>
<evidence type="ECO:0000256" key="1">
    <source>
        <dbReference type="ARBA" id="ARBA00004370"/>
    </source>
</evidence>
<dbReference type="AlphaFoldDB" id="A0A7X4HH57"/>
<dbReference type="SUPFAM" id="SSF58104">
    <property type="entry name" value="Methyl-accepting chemotaxis protein (MCP) signaling domain"/>
    <property type="match status" value="1"/>
</dbReference>
<evidence type="ECO:0000256" key="6">
    <source>
        <dbReference type="SAM" id="MobiDB-lite"/>
    </source>
</evidence>
<dbReference type="GO" id="GO:0005886">
    <property type="term" value="C:plasma membrane"/>
    <property type="evidence" value="ECO:0007669"/>
    <property type="project" value="TreeGrafter"/>
</dbReference>
<dbReference type="PANTHER" id="PTHR43531:SF14">
    <property type="entry name" value="METHYL-ACCEPTING CHEMOTAXIS PROTEIN I-RELATED"/>
    <property type="match status" value="1"/>
</dbReference>
<evidence type="ECO:0000259" key="9">
    <source>
        <dbReference type="PROSITE" id="PS50885"/>
    </source>
</evidence>
<name>A0A7X4HH57_9BURK</name>
<evidence type="ECO:0000256" key="5">
    <source>
        <dbReference type="SAM" id="Coils"/>
    </source>
</evidence>
<proteinExistence type="inferred from homology"/>
<dbReference type="InterPro" id="IPR004089">
    <property type="entry name" value="MCPsignal_dom"/>
</dbReference>
<keyword evidence="5" id="KW-0175">Coiled coil</keyword>
<evidence type="ECO:0000259" key="8">
    <source>
        <dbReference type="PROSITE" id="PS50111"/>
    </source>
</evidence>
<dbReference type="GO" id="GO:0007165">
    <property type="term" value="P:signal transduction"/>
    <property type="evidence" value="ECO:0007669"/>
    <property type="project" value="UniProtKB-KW"/>
</dbReference>
<evidence type="ECO:0000256" key="2">
    <source>
        <dbReference type="ARBA" id="ARBA00022481"/>
    </source>
</evidence>
<dbReference type="GO" id="GO:0006935">
    <property type="term" value="P:chemotaxis"/>
    <property type="evidence" value="ECO:0007669"/>
    <property type="project" value="InterPro"/>
</dbReference>
<keyword evidence="11" id="KW-1185">Reference proteome</keyword>